<dbReference type="InterPro" id="IPR006626">
    <property type="entry name" value="PbH1"/>
</dbReference>
<organism evidence="5 6">
    <name type="scientific">Persicobacter diffluens</name>
    <dbReference type="NCBI Taxonomy" id="981"/>
    <lineage>
        <taxon>Bacteria</taxon>
        <taxon>Pseudomonadati</taxon>
        <taxon>Bacteroidota</taxon>
        <taxon>Cytophagia</taxon>
        <taxon>Cytophagales</taxon>
        <taxon>Persicobacteraceae</taxon>
        <taxon>Persicobacter</taxon>
    </lineage>
</organism>
<reference evidence="5 6" key="1">
    <citation type="submission" date="2021-12" db="EMBL/GenBank/DDBJ databases">
        <title>Genome sequencing of bacteria with rrn-lacking chromosome and rrn-plasmid.</title>
        <authorList>
            <person name="Anda M."/>
            <person name="Iwasaki W."/>
        </authorList>
    </citation>
    <scope>NUCLEOTIDE SEQUENCE [LARGE SCALE GENOMIC DNA]</scope>
    <source>
        <strain evidence="5 6">NBRC 15940</strain>
    </source>
</reference>
<dbReference type="Proteomes" id="UP001310022">
    <property type="component" value="Unassembled WGS sequence"/>
</dbReference>
<sequence length="565" mass="62550">MQNLVLFIGVLFITIGCQPPAHSGLENSSQTLNNQFYQELEFPMEPIAAPQFSDYSVNILEFGAQNDGISLNTEAINKSIDKVHKSGGGTVVIPRGMWLTGPIVLKSNVRLHTEYGAFILFSDDFSLYPLQETSFEGLDTYRCQSPISALGAENIAITGHGIFDGNGDRWRPVKKSKMTANQWKKLLASGGILNEKKNIWYPTEKAKRGDELSTMNVPENLNTLEEHQQIHEYLRPVLVSIVKSRNILLDGPTFQNSPAWNIHPLMCENLIVRNLTVRNPWYSQNGDGIDIESCKNVLVNRCNFDVGDDAICIKSGKDADGRRRGIPTENLVVIDNVVYHGHGGVVVGSEMSGGVRNVHVSNCTFIGTDVGLRFKSTRGRGGKVENIFISNVEMKDIPAEAIRFNMYYTGKSPVAEPEEEVVDLEALKAQLHQVNDETPIFRNIHVNNVVCRGAHQAIALQGLPEMNLAEVYMTNIDIAADKGLSCFDADGIYLKNVKLSTRDGIPFMFHNSKNIMLENAKCITDQTIKLSLTGPFTENIKVKNSDISEKEVSTSKSIKGHALVL</sequence>
<evidence type="ECO:0000256" key="4">
    <source>
        <dbReference type="RuleBase" id="RU361169"/>
    </source>
</evidence>
<name>A0AAN5APE0_9BACT</name>
<dbReference type="PANTHER" id="PTHR31339">
    <property type="entry name" value="PECTIN LYASE-RELATED"/>
    <property type="match status" value="1"/>
</dbReference>
<dbReference type="PROSITE" id="PS00502">
    <property type="entry name" value="POLYGALACTURONASE"/>
    <property type="match status" value="1"/>
</dbReference>
<dbReference type="SUPFAM" id="SSF51126">
    <property type="entry name" value="Pectin lyase-like"/>
    <property type="match status" value="1"/>
</dbReference>
<evidence type="ECO:0000313" key="5">
    <source>
        <dbReference type="EMBL" id="GJM64241.1"/>
    </source>
</evidence>
<evidence type="ECO:0000256" key="3">
    <source>
        <dbReference type="ARBA" id="ARBA00023295"/>
    </source>
</evidence>
<dbReference type="InterPro" id="IPR000743">
    <property type="entry name" value="Glyco_hydro_28"/>
</dbReference>
<keyword evidence="3 4" id="KW-0326">Glycosidase</keyword>
<dbReference type="EMBL" id="BQKE01000004">
    <property type="protein sequence ID" value="GJM64241.1"/>
    <property type="molecule type" value="Genomic_DNA"/>
</dbReference>
<comment type="caution">
    <text evidence="5">The sequence shown here is derived from an EMBL/GenBank/DDBJ whole genome shotgun (WGS) entry which is preliminary data.</text>
</comment>
<dbReference type="InterPro" id="IPR011050">
    <property type="entry name" value="Pectin_lyase_fold/virulence"/>
</dbReference>
<comment type="similarity">
    <text evidence="1 4">Belongs to the glycosyl hydrolase 28 family.</text>
</comment>
<dbReference type="InterPro" id="IPR012334">
    <property type="entry name" value="Pectin_lyas_fold"/>
</dbReference>
<dbReference type="GO" id="GO:0004650">
    <property type="term" value="F:polygalacturonase activity"/>
    <property type="evidence" value="ECO:0007669"/>
    <property type="project" value="InterPro"/>
</dbReference>
<gene>
    <name evidence="5" type="ORF">PEDI_47930</name>
</gene>
<accession>A0AAN5APE0</accession>
<proteinExistence type="inferred from homology"/>
<evidence type="ECO:0000256" key="2">
    <source>
        <dbReference type="ARBA" id="ARBA00022801"/>
    </source>
</evidence>
<dbReference type="AlphaFoldDB" id="A0AAN5APE0"/>
<dbReference type="GO" id="GO:0005975">
    <property type="term" value="P:carbohydrate metabolic process"/>
    <property type="evidence" value="ECO:0007669"/>
    <property type="project" value="InterPro"/>
</dbReference>
<dbReference type="SMART" id="SM00710">
    <property type="entry name" value="PbH1"/>
    <property type="match status" value="7"/>
</dbReference>
<keyword evidence="6" id="KW-1185">Reference proteome</keyword>
<protein>
    <submittedName>
        <fullName evidence="5">Glycoside hydrolase</fullName>
    </submittedName>
</protein>
<dbReference type="Gene3D" id="2.160.20.10">
    <property type="entry name" value="Single-stranded right-handed beta-helix, Pectin lyase-like"/>
    <property type="match status" value="1"/>
</dbReference>
<dbReference type="PANTHER" id="PTHR31339:SF9">
    <property type="entry name" value="PLASMIN AND FIBRONECTIN-BINDING PROTEIN A"/>
    <property type="match status" value="1"/>
</dbReference>
<evidence type="ECO:0000256" key="1">
    <source>
        <dbReference type="ARBA" id="ARBA00008834"/>
    </source>
</evidence>
<dbReference type="Pfam" id="PF00295">
    <property type="entry name" value="Glyco_hydro_28"/>
    <property type="match status" value="1"/>
</dbReference>
<keyword evidence="2 4" id="KW-0378">Hydrolase</keyword>
<evidence type="ECO:0000313" key="6">
    <source>
        <dbReference type="Proteomes" id="UP001310022"/>
    </source>
</evidence>
<dbReference type="RefSeq" id="WP_338239320.1">
    <property type="nucleotide sequence ID" value="NZ_BQKE01000004.1"/>
</dbReference>
<dbReference type="InterPro" id="IPR051801">
    <property type="entry name" value="GH28_Enzymes"/>
</dbReference>